<dbReference type="Pfam" id="PF25601">
    <property type="entry name" value="AAA_lid_14"/>
    <property type="match status" value="1"/>
</dbReference>
<dbReference type="InterPro" id="IPR003593">
    <property type="entry name" value="AAA+_ATPase"/>
</dbReference>
<keyword evidence="6" id="KW-0175">Coiled coil</keyword>
<dbReference type="Gene3D" id="3.30.450.20">
    <property type="entry name" value="PAS domain"/>
    <property type="match status" value="2"/>
</dbReference>
<evidence type="ECO:0000313" key="11">
    <source>
        <dbReference type="Proteomes" id="UP000240509"/>
    </source>
</evidence>
<dbReference type="InterPro" id="IPR002078">
    <property type="entry name" value="Sigma_54_int"/>
</dbReference>
<protein>
    <submittedName>
        <fullName evidence="10">Sigma-54-dependent Fis family transcriptional regulator</fullName>
    </submittedName>
</protein>
<evidence type="ECO:0000256" key="2">
    <source>
        <dbReference type="ARBA" id="ARBA00022840"/>
    </source>
</evidence>
<dbReference type="InterPro" id="IPR001610">
    <property type="entry name" value="PAC"/>
</dbReference>
<dbReference type="Proteomes" id="UP000240509">
    <property type="component" value="Unassembled WGS sequence"/>
</dbReference>
<keyword evidence="5" id="KW-0804">Transcription</keyword>
<feature type="domain" description="PAS" evidence="8">
    <location>
        <begin position="92"/>
        <end position="137"/>
    </location>
</feature>
<name>A0A2T4UAP0_9BACI</name>
<dbReference type="PRINTS" id="PR01590">
    <property type="entry name" value="HTHFIS"/>
</dbReference>
<dbReference type="InterPro" id="IPR013767">
    <property type="entry name" value="PAS_fold"/>
</dbReference>
<dbReference type="InterPro" id="IPR025662">
    <property type="entry name" value="Sigma_54_int_dom_ATP-bd_1"/>
</dbReference>
<dbReference type="InterPro" id="IPR002197">
    <property type="entry name" value="HTH_Fis"/>
</dbReference>
<dbReference type="SUPFAM" id="SSF55785">
    <property type="entry name" value="PYP-like sensor domain (PAS domain)"/>
    <property type="match status" value="2"/>
</dbReference>
<feature type="coiled-coil region" evidence="6">
    <location>
        <begin position="318"/>
        <end position="345"/>
    </location>
</feature>
<dbReference type="SMART" id="SM00382">
    <property type="entry name" value="AAA"/>
    <property type="match status" value="1"/>
</dbReference>
<dbReference type="PROSITE" id="PS00675">
    <property type="entry name" value="SIGMA54_INTERACT_1"/>
    <property type="match status" value="1"/>
</dbReference>
<feature type="domain" description="PAC" evidence="9">
    <location>
        <begin position="155"/>
        <end position="206"/>
    </location>
</feature>
<evidence type="ECO:0000313" key="10">
    <source>
        <dbReference type="EMBL" id="PTL40460.1"/>
    </source>
</evidence>
<dbReference type="InterPro" id="IPR000700">
    <property type="entry name" value="PAS-assoc_C"/>
</dbReference>
<keyword evidence="1" id="KW-0547">Nucleotide-binding</keyword>
<dbReference type="PROSITE" id="PS00688">
    <property type="entry name" value="SIGMA54_INTERACT_3"/>
    <property type="match status" value="1"/>
</dbReference>
<gene>
    <name evidence="10" type="ORF">C6Y45_00690</name>
</gene>
<reference evidence="10 11" key="1">
    <citation type="submission" date="2018-03" db="EMBL/GenBank/DDBJ databases">
        <title>Alkalicoccus saliphilus sp. nov., isolated from a mineral pool.</title>
        <authorList>
            <person name="Zhao B."/>
        </authorList>
    </citation>
    <scope>NUCLEOTIDE SEQUENCE [LARGE SCALE GENOMIC DNA]</scope>
    <source>
        <strain evidence="10 11">6AG</strain>
    </source>
</reference>
<proteinExistence type="predicted"/>
<dbReference type="PROSITE" id="PS00676">
    <property type="entry name" value="SIGMA54_INTERACT_2"/>
    <property type="match status" value="1"/>
</dbReference>
<dbReference type="SUPFAM" id="SSF46689">
    <property type="entry name" value="Homeodomain-like"/>
    <property type="match status" value="1"/>
</dbReference>
<keyword evidence="4" id="KW-0238">DNA-binding</keyword>
<comment type="caution">
    <text evidence="10">The sequence shown here is derived from an EMBL/GenBank/DDBJ whole genome shotgun (WGS) entry which is preliminary data.</text>
</comment>
<keyword evidence="2" id="KW-0067">ATP-binding</keyword>
<dbReference type="PROSITE" id="PS50113">
    <property type="entry name" value="PAC"/>
    <property type="match status" value="1"/>
</dbReference>
<dbReference type="Pfam" id="PF02954">
    <property type="entry name" value="HTH_8"/>
    <property type="match status" value="1"/>
</dbReference>
<evidence type="ECO:0000256" key="1">
    <source>
        <dbReference type="ARBA" id="ARBA00022741"/>
    </source>
</evidence>
<dbReference type="InterPro" id="IPR009057">
    <property type="entry name" value="Homeodomain-like_sf"/>
</dbReference>
<dbReference type="InterPro" id="IPR058031">
    <property type="entry name" value="AAA_lid_NorR"/>
</dbReference>
<sequence length="656" mass="73538">MDILLNGTKREIEHFLNNTPIPEPFNICGIVITTNEKTDLKIEEYNSLKEAEKAVPYALIIGEKAEISFQSGRGVIKRLHEYYIKLQAAVRQNKKLHKIVNSTHDGMIAIDREEKITLINRRAEEMTGLSAEGSIGKYIQKEMPSSRLPRVLKTEKTELNRKQQIGENRTIITTRVPMYDEGAIIGVLAVFRDITEIENMAEEVTNLKSIRTMLEAIIESSNDAISVVDNEGHGLLINPAYTRLTGLTKAEVIGKPAATDISEGESIHMKVLQSRKSVRGARMKVGPSRRDVVVNAAPLIVDAEVQGSVGVIHDVSEMEALTTELEQARRIIRTLEAKYEFADIAGSSSEQQMAVEQAKAAAKTPAAILLRGESGTGKELFAHAVHNESRRKYNRFVRVNCAALSETLLESELFGYVEGAFSGARRGGKKGLFEEADKGSIFLDEIGELSAKMQAKLLRVLQEGEIVKVGGTKSEEVDVRIIAATNVDIEKKIENGEFRQDLYYRLNRVPIYIPALRERNEDIPVISRYLLEKLNQEYGRNVQDLSEEALLKLQQYQWPGNVRELENVLGRAIIHMSQSARIIQAADLFPEEEKTGVIGEKTGVSEQLSLAEEIEKAERRALQQALIEENGNKTKTARRLQISLRSLYYKMEKHHL</sequence>
<evidence type="ECO:0000259" key="7">
    <source>
        <dbReference type="PROSITE" id="PS50045"/>
    </source>
</evidence>
<dbReference type="SMART" id="SM00091">
    <property type="entry name" value="PAS"/>
    <property type="match status" value="2"/>
</dbReference>
<dbReference type="PANTHER" id="PTHR32071:SF121">
    <property type="entry name" value="SIGMA L-DEPENDENT TRANSCRIPTIONAL REGULATOR YQIR-RELATED"/>
    <property type="match status" value="1"/>
</dbReference>
<dbReference type="SUPFAM" id="SSF52540">
    <property type="entry name" value="P-loop containing nucleoside triphosphate hydrolases"/>
    <property type="match status" value="1"/>
</dbReference>
<dbReference type="InterPro" id="IPR025943">
    <property type="entry name" value="Sigma_54_int_dom_ATP-bd_2"/>
</dbReference>
<dbReference type="FunFam" id="3.40.50.300:FF:000006">
    <property type="entry name" value="DNA-binding transcriptional regulator NtrC"/>
    <property type="match status" value="1"/>
</dbReference>
<dbReference type="PROSITE" id="PS50045">
    <property type="entry name" value="SIGMA54_INTERACT_4"/>
    <property type="match status" value="1"/>
</dbReference>
<dbReference type="AlphaFoldDB" id="A0A2T4UAP0"/>
<dbReference type="Pfam" id="PF00158">
    <property type="entry name" value="Sigma54_activat"/>
    <property type="match status" value="1"/>
</dbReference>
<dbReference type="OrthoDB" id="9771372at2"/>
<dbReference type="PROSITE" id="PS50112">
    <property type="entry name" value="PAS"/>
    <property type="match status" value="2"/>
</dbReference>
<dbReference type="InterPro" id="IPR000014">
    <property type="entry name" value="PAS"/>
</dbReference>
<keyword evidence="11" id="KW-1185">Reference proteome</keyword>
<feature type="domain" description="PAS" evidence="8">
    <location>
        <begin position="210"/>
        <end position="261"/>
    </location>
</feature>
<dbReference type="GO" id="GO:0006355">
    <property type="term" value="P:regulation of DNA-templated transcription"/>
    <property type="evidence" value="ECO:0007669"/>
    <property type="project" value="InterPro"/>
</dbReference>
<dbReference type="SMART" id="SM00086">
    <property type="entry name" value="PAC"/>
    <property type="match status" value="2"/>
</dbReference>
<dbReference type="Gene3D" id="1.10.8.60">
    <property type="match status" value="1"/>
</dbReference>
<organism evidence="10 11">
    <name type="scientific">Alkalicoccus saliphilus</name>
    <dbReference type="NCBI Taxonomy" id="200989"/>
    <lineage>
        <taxon>Bacteria</taxon>
        <taxon>Bacillati</taxon>
        <taxon>Bacillota</taxon>
        <taxon>Bacilli</taxon>
        <taxon>Bacillales</taxon>
        <taxon>Bacillaceae</taxon>
        <taxon>Alkalicoccus</taxon>
    </lineage>
</organism>
<evidence type="ECO:0000259" key="9">
    <source>
        <dbReference type="PROSITE" id="PS50113"/>
    </source>
</evidence>
<dbReference type="Pfam" id="PF00989">
    <property type="entry name" value="PAS"/>
    <property type="match status" value="2"/>
</dbReference>
<dbReference type="GO" id="GO:0043565">
    <property type="term" value="F:sequence-specific DNA binding"/>
    <property type="evidence" value="ECO:0007669"/>
    <property type="project" value="InterPro"/>
</dbReference>
<dbReference type="Gene3D" id="1.10.10.60">
    <property type="entry name" value="Homeodomain-like"/>
    <property type="match status" value="1"/>
</dbReference>
<accession>A0A2T4UAP0</accession>
<evidence type="ECO:0000259" key="8">
    <source>
        <dbReference type="PROSITE" id="PS50112"/>
    </source>
</evidence>
<dbReference type="RefSeq" id="WP_107582952.1">
    <property type="nucleotide sequence ID" value="NZ_PZJJ01000001.1"/>
</dbReference>
<dbReference type="CDD" id="cd00009">
    <property type="entry name" value="AAA"/>
    <property type="match status" value="1"/>
</dbReference>
<dbReference type="InterPro" id="IPR027417">
    <property type="entry name" value="P-loop_NTPase"/>
</dbReference>
<evidence type="ECO:0000256" key="4">
    <source>
        <dbReference type="ARBA" id="ARBA00023125"/>
    </source>
</evidence>
<dbReference type="InterPro" id="IPR025944">
    <property type="entry name" value="Sigma_54_int_dom_CS"/>
</dbReference>
<keyword evidence="3" id="KW-0805">Transcription regulation</keyword>
<dbReference type="CDD" id="cd00130">
    <property type="entry name" value="PAS"/>
    <property type="match status" value="2"/>
</dbReference>
<dbReference type="Gene3D" id="3.40.50.300">
    <property type="entry name" value="P-loop containing nucleotide triphosphate hydrolases"/>
    <property type="match status" value="1"/>
</dbReference>
<evidence type="ECO:0000256" key="5">
    <source>
        <dbReference type="ARBA" id="ARBA00023163"/>
    </source>
</evidence>
<evidence type="ECO:0000256" key="3">
    <source>
        <dbReference type="ARBA" id="ARBA00023015"/>
    </source>
</evidence>
<dbReference type="InterPro" id="IPR035965">
    <property type="entry name" value="PAS-like_dom_sf"/>
</dbReference>
<dbReference type="EMBL" id="PZJJ01000001">
    <property type="protein sequence ID" value="PTL40460.1"/>
    <property type="molecule type" value="Genomic_DNA"/>
</dbReference>
<evidence type="ECO:0000256" key="6">
    <source>
        <dbReference type="SAM" id="Coils"/>
    </source>
</evidence>
<feature type="domain" description="Sigma-54 factor interaction" evidence="7">
    <location>
        <begin position="344"/>
        <end position="574"/>
    </location>
</feature>
<dbReference type="PANTHER" id="PTHR32071">
    <property type="entry name" value="TRANSCRIPTIONAL REGULATORY PROTEIN"/>
    <property type="match status" value="1"/>
</dbReference>
<dbReference type="NCBIfam" id="TIGR00229">
    <property type="entry name" value="sensory_box"/>
    <property type="match status" value="2"/>
</dbReference>
<dbReference type="GO" id="GO:0005524">
    <property type="term" value="F:ATP binding"/>
    <property type="evidence" value="ECO:0007669"/>
    <property type="project" value="UniProtKB-KW"/>
</dbReference>